<dbReference type="SUPFAM" id="SSF56655">
    <property type="entry name" value="Carbohydrate phosphatase"/>
    <property type="match status" value="1"/>
</dbReference>
<feature type="binding site" evidence="1">
    <location>
        <position position="191"/>
    </location>
    <ligand>
        <name>Mg(2+)</name>
        <dbReference type="ChEBI" id="CHEBI:18420"/>
        <label>1</label>
        <note>catalytic</note>
    </ligand>
</feature>
<dbReference type="PRINTS" id="PR00377">
    <property type="entry name" value="IMPHPHTASES"/>
</dbReference>
<dbReference type="PANTHER" id="PTHR20854">
    <property type="entry name" value="INOSITOL MONOPHOSPHATASE"/>
    <property type="match status" value="1"/>
</dbReference>
<evidence type="ECO:0000313" key="3">
    <source>
        <dbReference type="Proteomes" id="UP000558113"/>
    </source>
</evidence>
<keyword evidence="3" id="KW-1185">Reference proteome</keyword>
<dbReference type="GO" id="GO:0006020">
    <property type="term" value="P:inositol metabolic process"/>
    <property type="evidence" value="ECO:0007669"/>
    <property type="project" value="TreeGrafter"/>
</dbReference>
<dbReference type="EMBL" id="JAAAMU010000028">
    <property type="protein sequence ID" value="NBC73190.1"/>
    <property type="molecule type" value="Genomic_DNA"/>
</dbReference>
<organism evidence="2 3">
    <name type="scientific">Paenibacillus sacheonensis</name>
    <dbReference type="NCBI Taxonomy" id="742054"/>
    <lineage>
        <taxon>Bacteria</taxon>
        <taxon>Bacillati</taxon>
        <taxon>Bacillota</taxon>
        <taxon>Bacilli</taxon>
        <taxon>Bacillales</taxon>
        <taxon>Paenibacillaceae</taxon>
        <taxon>Paenibacillus</taxon>
    </lineage>
</organism>
<dbReference type="Gene3D" id="3.30.540.10">
    <property type="entry name" value="Fructose-1,6-Bisphosphatase, subunit A, domain 1"/>
    <property type="match status" value="1"/>
</dbReference>
<comment type="cofactor">
    <cofactor evidence="1">
        <name>Mg(2+)</name>
        <dbReference type="ChEBI" id="CHEBI:18420"/>
    </cofactor>
</comment>
<evidence type="ECO:0000313" key="2">
    <source>
        <dbReference type="EMBL" id="NBC73190.1"/>
    </source>
</evidence>
<gene>
    <name evidence="2" type="ORF">GT003_29870</name>
</gene>
<feature type="binding site" evidence="1">
    <location>
        <position position="67"/>
    </location>
    <ligand>
        <name>Mg(2+)</name>
        <dbReference type="ChEBI" id="CHEBI:18420"/>
        <label>1</label>
        <note>catalytic</note>
    </ligand>
</feature>
<proteinExistence type="predicted"/>
<keyword evidence="1" id="KW-0479">Metal-binding</keyword>
<dbReference type="Gene3D" id="3.40.190.80">
    <property type="match status" value="1"/>
</dbReference>
<feature type="binding site" evidence="1">
    <location>
        <position position="88"/>
    </location>
    <ligand>
        <name>Mg(2+)</name>
        <dbReference type="ChEBI" id="CHEBI:18420"/>
        <label>1</label>
        <note>catalytic</note>
    </ligand>
</feature>
<dbReference type="Pfam" id="PF00459">
    <property type="entry name" value="Inositol_P"/>
    <property type="match status" value="1"/>
</dbReference>
<comment type="caution">
    <text evidence="2">The sequence shown here is derived from an EMBL/GenBank/DDBJ whole genome shotgun (WGS) entry which is preliminary data.</text>
</comment>
<dbReference type="GO" id="GO:0007165">
    <property type="term" value="P:signal transduction"/>
    <property type="evidence" value="ECO:0007669"/>
    <property type="project" value="TreeGrafter"/>
</dbReference>
<dbReference type="InterPro" id="IPR000760">
    <property type="entry name" value="Inositol_monophosphatase-like"/>
</dbReference>
<reference evidence="2 3" key="1">
    <citation type="submission" date="2020-01" db="EMBL/GenBank/DDBJ databases">
        <title>Paenibacillus soybeanensis sp. nov. isolated from the nodules of soybean (Glycine max(L.) Merr).</title>
        <authorList>
            <person name="Wang H."/>
        </authorList>
    </citation>
    <scope>NUCLEOTIDE SEQUENCE [LARGE SCALE GENOMIC DNA]</scope>
    <source>
        <strain evidence="2 3">DSM 23054</strain>
    </source>
</reference>
<sequence>MRTESIRALLNEICDLLTDNLELIEETRYEIKIKPDGTPVTNSDVLIERLVREHISKVIPDAVFIGEESYDSSSVDLKGYLVLLDPIDGTENFCSGLKEWGISFGLWQGENHLGSLLFLPEMGIKLMTGDEIHPVRSRIIGVSSSMSDTLINSLREPGEFRIMGCAVYNLYNVIRGSFRRFKNPKGAYIWDILPGVMLALEHGCQVMINDEVFSGKFLDPRELYRVDITR</sequence>
<accession>A0A7X4YV56</accession>
<dbReference type="GO" id="GO:0046872">
    <property type="term" value="F:metal ion binding"/>
    <property type="evidence" value="ECO:0007669"/>
    <property type="project" value="UniProtKB-KW"/>
</dbReference>
<dbReference type="AlphaFoldDB" id="A0A7X4YV56"/>
<dbReference type="GO" id="GO:0008934">
    <property type="term" value="F:inositol monophosphate 1-phosphatase activity"/>
    <property type="evidence" value="ECO:0007669"/>
    <property type="project" value="TreeGrafter"/>
</dbReference>
<dbReference type="PANTHER" id="PTHR20854:SF4">
    <property type="entry name" value="INOSITOL-1-MONOPHOSPHATASE-RELATED"/>
    <property type="match status" value="1"/>
</dbReference>
<dbReference type="OrthoDB" id="9772456at2"/>
<feature type="binding site" evidence="1">
    <location>
        <position position="87"/>
    </location>
    <ligand>
        <name>Mg(2+)</name>
        <dbReference type="ChEBI" id="CHEBI:18420"/>
        <label>1</label>
        <note>catalytic</note>
    </ligand>
</feature>
<keyword evidence="1" id="KW-0460">Magnesium</keyword>
<dbReference type="Proteomes" id="UP000558113">
    <property type="component" value="Unassembled WGS sequence"/>
</dbReference>
<feature type="binding site" evidence="1">
    <location>
        <position position="85"/>
    </location>
    <ligand>
        <name>Mg(2+)</name>
        <dbReference type="ChEBI" id="CHEBI:18420"/>
        <label>1</label>
        <note>catalytic</note>
    </ligand>
</feature>
<evidence type="ECO:0000256" key="1">
    <source>
        <dbReference type="PIRSR" id="PIRSR600760-2"/>
    </source>
</evidence>
<name>A0A7X4YV56_9BACL</name>
<protein>
    <submittedName>
        <fullName evidence="2">Inositol monophosphatase</fullName>
    </submittedName>
</protein>
<dbReference type="CDD" id="cd01637">
    <property type="entry name" value="IMPase_like"/>
    <property type="match status" value="1"/>
</dbReference>
<dbReference type="RefSeq" id="WP_161704933.1">
    <property type="nucleotide sequence ID" value="NZ_JAAAMU010000028.1"/>
</dbReference>